<evidence type="ECO:0000313" key="5">
    <source>
        <dbReference type="Proteomes" id="UP001152749"/>
    </source>
</evidence>
<feature type="transmembrane region" description="Helical" evidence="1">
    <location>
        <begin position="90"/>
        <end position="111"/>
    </location>
</feature>
<feature type="transmembrane region" description="Helical" evidence="1">
    <location>
        <begin position="197"/>
        <end position="214"/>
    </location>
</feature>
<evidence type="ECO:0000313" key="2">
    <source>
        <dbReference type="EMBL" id="CAA9194375.1"/>
    </source>
</evidence>
<dbReference type="EMBL" id="OX336425">
    <property type="protein sequence ID" value="CAI2766628.1"/>
    <property type="molecule type" value="Genomic_DNA"/>
</dbReference>
<evidence type="ECO:0000313" key="3">
    <source>
        <dbReference type="EMBL" id="CAI2766628.1"/>
    </source>
</evidence>
<reference evidence="2 4" key="1">
    <citation type="submission" date="2020-02" db="EMBL/GenBank/DDBJ databases">
        <authorList>
            <person name="Criscuolo A."/>
        </authorList>
    </citation>
    <scope>NUCLEOTIDE SEQUENCE [LARGE SCALE GENOMIC DNA]</scope>
    <source>
        <strain evidence="2">CECT7796</strain>
    </source>
</reference>
<feature type="transmembrane region" description="Helical" evidence="1">
    <location>
        <begin position="57"/>
        <end position="78"/>
    </location>
</feature>
<evidence type="ECO:0000313" key="4">
    <source>
        <dbReference type="Proteomes" id="UP000474567"/>
    </source>
</evidence>
<dbReference type="AlphaFoldDB" id="A0A9W4TGS4"/>
<dbReference type="Pfam" id="PF06197">
    <property type="entry name" value="DUF998"/>
    <property type="match status" value="1"/>
</dbReference>
<reference evidence="3" key="2">
    <citation type="submission" date="2022-09" db="EMBL/GenBank/DDBJ databases">
        <authorList>
            <person name="Duchaud E."/>
        </authorList>
    </citation>
    <scope>NUCLEOTIDE SEQUENCE</scope>
    <source>
        <strain evidence="3">TRV642</strain>
    </source>
</reference>
<evidence type="ECO:0008006" key="6">
    <source>
        <dbReference type="Google" id="ProtNLM"/>
    </source>
</evidence>
<keyword evidence="1" id="KW-1133">Transmembrane helix</keyword>
<accession>A0A9W4TGS4</accession>
<proteinExistence type="predicted"/>
<keyword evidence="4" id="KW-1185">Reference proteome</keyword>
<dbReference type="KEGG" id="fcs:TRV642_1683"/>
<keyword evidence="1" id="KW-0472">Membrane</keyword>
<name>A0A9W4TGS4_9FLAO</name>
<evidence type="ECO:0000256" key="1">
    <source>
        <dbReference type="SAM" id="Phobius"/>
    </source>
</evidence>
<feature type="transmembrane region" description="Helical" evidence="1">
    <location>
        <begin position="123"/>
        <end position="145"/>
    </location>
</feature>
<dbReference type="InterPro" id="IPR009339">
    <property type="entry name" value="DUF998"/>
</dbReference>
<dbReference type="EMBL" id="CADCST010000044">
    <property type="protein sequence ID" value="CAA9194375.1"/>
    <property type="molecule type" value="Genomic_DNA"/>
</dbReference>
<gene>
    <name evidence="2" type="ORF">FLACOL7796_00084</name>
    <name evidence="3" type="ORF">TRV642_1683</name>
</gene>
<feature type="transmembrane region" description="Helical" evidence="1">
    <location>
        <begin position="12"/>
        <end position="37"/>
    </location>
</feature>
<protein>
    <recommendedName>
        <fullName evidence="6">DUF998 domain-containing protein</fullName>
    </recommendedName>
</protein>
<dbReference type="Proteomes" id="UP001152749">
    <property type="component" value="Chromosome"/>
</dbReference>
<feature type="transmembrane region" description="Helical" evidence="1">
    <location>
        <begin position="157"/>
        <end position="177"/>
    </location>
</feature>
<sequence length="220" mass="24816">MKSRRIGRVNWIRIMAIVCIITCISDFMVLFLLGRYYRGYSQLQNTISTLGATVSPVSGAISIWWIVIGIVFIFFGVIFKRAFDEDRIEVMIASLLIIVYGLGEGIGSGLFKADLIDGKKSLSYLLHNIVGGIGIVAALLLPLMMCKVISKENNPRFYYFSWIVFIIGSITMLLFDIHFSSDTGALIASYKGLWQRLFLLNLYVYFISVSIIMYNKSTIV</sequence>
<dbReference type="Proteomes" id="UP000474567">
    <property type="component" value="Unassembled WGS sequence"/>
</dbReference>
<keyword evidence="1" id="KW-0812">Transmembrane</keyword>
<organism evidence="3 5">
    <name type="scientific">Flavobacterium collinsii</name>
    <dbReference type="NCBI Taxonomy" id="1114861"/>
    <lineage>
        <taxon>Bacteria</taxon>
        <taxon>Pseudomonadati</taxon>
        <taxon>Bacteroidota</taxon>
        <taxon>Flavobacteriia</taxon>
        <taxon>Flavobacteriales</taxon>
        <taxon>Flavobacteriaceae</taxon>
        <taxon>Flavobacterium</taxon>
    </lineage>
</organism>